<sequence length="63" mass="6849">MLGQRPARRKCRPRHDADAGCRNPIAEAISNRLVPKQKLPPCGVQSGRGESFGDYSANSGVDR</sequence>
<evidence type="ECO:0000313" key="3">
    <source>
        <dbReference type="Proteomes" id="UP000260783"/>
    </source>
</evidence>
<evidence type="ECO:0000256" key="1">
    <source>
        <dbReference type="SAM" id="MobiDB-lite"/>
    </source>
</evidence>
<accession>A0A3E2US32</accession>
<evidence type="ECO:0000313" key="2">
    <source>
        <dbReference type="EMBL" id="RGB98956.1"/>
    </source>
</evidence>
<organism evidence="2 3">
    <name type="scientific">Faecalibacterium prausnitzii</name>
    <dbReference type="NCBI Taxonomy" id="853"/>
    <lineage>
        <taxon>Bacteria</taxon>
        <taxon>Bacillati</taxon>
        <taxon>Bacillota</taxon>
        <taxon>Clostridia</taxon>
        <taxon>Eubacteriales</taxon>
        <taxon>Oscillospiraceae</taxon>
        <taxon>Faecalibacterium</taxon>
    </lineage>
</organism>
<proteinExistence type="predicted"/>
<protein>
    <submittedName>
        <fullName evidence="2">Uncharacterized protein</fullName>
    </submittedName>
</protein>
<dbReference type="EMBL" id="QVEW01000005">
    <property type="protein sequence ID" value="RGB98956.1"/>
    <property type="molecule type" value="Genomic_DNA"/>
</dbReference>
<feature type="region of interest" description="Disordered" evidence="1">
    <location>
        <begin position="1"/>
        <end position="22"/>
    </location>
</feature>
<dbReference type="Proteomes" id="UP000260783">
    <property type="component" value="Unassembled WGS sequence"/>
</dbReference>
<gene>
    <name evidence="2" type="ORF">DWZ04_06285</name>
</gene>
<name>A0A3E2US32_9FIRM</name>
<comment type="caution">
    <text evidence="2">The sequence shown here is derived from an EMBL/GenBank/DDBJ whole genome shotgun (WGS) entry which is preliminary data.</text>
</comment>
<reference evidence="2 3" key="1">
    <citation type="submission" date="2018-08" db="EMBL/GenBank/DDBJ databases">
        <title>A genome reference for cultivated species of the human gut microbiota.</title>
        <authorList>
            <person name="Zou Y."/>
            <person name="Xue W."/>
            <person name="Luo G."/>
        </authorList>
    </citation>
    <scope>NUCLEOTIDE SEQUENCE [LARGE SCALE GENOMIC DNA]</scope>
    <source>
        <strain evidence="2 3">AF29-11BH</strain>
    </source>
</reference>
<dbReference type="AlphaFoldDB" id="A0A3E2US32"/>
<feature type="compositionally biased region" description="Basic residues" evidence="1">
    <location>
        <begin position="1"/>
        <end position="13"/>
    </location>
</feature>
<feature type="region of interest" description="Disordered" evidence="1">
    <location>
        <begin position="36"/>
        <end position="63"/>
    </location>
</feature>